<reference evidence="3 4" key="1">
    <citation type="submission" date="2018-10" db="EMBL/GenBank/DDBJ databases">
        <authorList>
            <person name="Li J."/>
        </authorList>
    </citation>
    <scope>NUCLEOTIDE SEQUENCE [LARGE SCALE GENOMIC DNA]</scope>
    <source>
        <strain evidence="3 4">JCM 11654</strain>
    </source>
</reference>
<dbReference type="EMBL" id="RCUY01000005">
    <property type="protein sequence ID" value="RLP82792.1"/>
    <property type="molecule type" value="Genomic_DNA"/>
</dbReference>
<organism evidence="3 4">
    <name type="scientific">Mycetocola lacteus</name>
    <dbReference type="NCBI Taxonomy" id="76637"/>
    <lineage>
        <taxon>Bacteria</taxon>
        <taxon>Bacillati</taxon>
        <taxon>Actinomycetota</taxon>
        <taxon>Actinomycetes</taxon>
        <taxon>Micrococcales</taxon>
        <taxon>Microbacteriaceae</taxon>
        <taxon>Mycetocola</taxon>
    </lineage>
</organism>
<dbReference type="OrthoDB" id="9801773at2"/>
<dbReference type="Proteomes" id="UP000269438">
    <property type="component" value="Unassembled WGS sequence"/>
</dbReference>
<dbReference type="InterPro" id="IPR013549">
    <property type="entry name" value="DUF1731"/>
</dbReference>
<evidence type="ECO:0000313" key="4">
    <source>
        <dbReference type="Proteomes" id="UP000269438"/>
    </source>
</evidence>
<dbReference type="RefSeq" id="WP_121687950.1">
    <property type="nucleotide sequence ID" value="NZ_RCUY01000005.1"/>
</dbReference>
<evidence type="ECO:0000313" key="3">
    <source>
        <dbReference type="EMBL" id="RLP82792.1"/>
    </source>
</evidence>
<dbReference type="PANTHER" id="PTHR11092:SF0">
    <property type="entry name" value="EPIMERASE FAMILY PROTEIN SDR39U1"/>
    <property type="match status" value="1"/>
</dbReference>
<dbReference type="InterPro" id="IPR036291">
    <property type="entry name" value="NAD(P)-bd_dom_sf"/>
</dbReference>
<dbReference type="AlphaFoldDB" id="A0A3L7ATT2"/>
<dbReference type="Pfam" id="PF01370">
    <property type="entry name" value="Epimerase"/>
    <property type="match status" value="1"/>
</dbReference>
<feature type="domain" description="NAD-dependent epimerase/dehydratase" evidence="1">
    <location>
        <begin position="7"/>
        <end position="239"/>
    </location>
</feature>
<dbReference type="PANTHER" id="PTHR11092">
    <property type="entry name" value="SUGAR NUCLEOTIDE EPIMERASE RELATED"/>
    <property type="match status" value="1"/>
</dbReference>
<gene>
    <name evidence="3" type="ORF">D9V34_05915</name>
</gene>
<feature type="domain" description="DUF1731" evidence="2">
    <location>
        <begin position="283"/>
        <end position="316"/>
    </location>
</feature>
<comment type="caution">
    <text evidence="3">The sequence shown here is derived from an EMBL/GenBank/DDBJ whole genome shotgun (WGS) entry which is preliminary data.</text>
</comment>
<keyword evidence="4" id="KW-1185">Reference proteome</keyword>
<dbReference type="Gene3D" id="3.40.50.720">
    <property type="entry name" value="NAD(P)-binding Rossmann-like Domain"/>
    <property type="match status" value="1"/>
</dbReference>
<dbReference type="SUPFAM" id="SSF51735">
    <property type="entry name" value="NAD(P)-binding Rossmann-fold domains"/>
    <property type="match status" value="1"/>
</dbReference>
<accession>A0A3L7ATT2</accession>
<evidence type="ECO:0000259" key="1">
    <source>
        <dbReference type="Pfam" id="PF01370"/>
    </source>
</evidence>
<name>A0A3L7ATT2_9MICO</name>
<evidence type="ECO:0000259" key="2">
    <source>
        <dbReference type="Pfam" id="PF08338"/>
    </source>
</evidence>
<sequence length="324" mass="35308">MSAPKHVVLAGVSGFIGAHLDSYYRGLGARVSRIGRSGPDARWGEREKIAALLEGADLLINMAGKSVNCRYHEANRREILRSRVETTRELREIMAGLKNPPPIWMNASTATIYRDARDRPMTESTGEIGSGFSVSIATAWETEFFAGDLPGVRRVALRMAIVLGDGSALVPLTRLARLGIGGPQLDGRWPASRARLAAGTYHRFGGGGGTQKMSWVHIDDVISAIEFIRDHADLDGAINVSSPGTVTNAEFMRELRRSVGAPFGMPAFRWMIEPAMAVLRTESEMILKSRWVIPETLENAGFTFGYPTLAPALTQIATYRAIPA</sequence>
<dbReference type="InterPro" id="IPR001509">
    <property type="entry name" value="Epimerase_deHydtase"/>
</dbReference>
<proteinExistence type="predicted"/>
<dbReference type="Pfam" id="PF08338">
    <property type="entry name" value="DUF1731"/>
    <property type="match status" value="1"/>
</dbReference>
<protein>
    <submittedName>
        <fullName evidence="3">DUF1731 domain-containing protein</fullName>
    </submittedName>
</protein>